<dbReference type="AlphaFoldDB" id="A0A8H5M2P5"/>
<organism evidence="3 4">
    <name type="scientific">Tricholomella constricta</name>
    <dbReference type="NCBI Taxonomy" id="117010"/>
    <lineage>
        <taxon>Eukaryota</taxon>
        <taxon>Fungi</taxon>
        <taxon>Dikarya</taxon>
        <taxon>Basidiomycota</taxon>
        <taxon>Agaricomycotina</taxon>
        <taxon>Agaricomycetes</taxon>
        <taxon>Agaricomycetidae</taxon>
        <taxon>Agaricales</taxon>
        <taxon>Tricholomatineae</taxon>
        <taxon>Lyophyllaceae</taxon>
        <taxon>Tricholomella</taxon>
    </lineage>
</organism>
<dbReference type="Proteomes" id="UP000565441">
    <property type="component" value="Unassembled WGS sequence"/>
</dbReference>
<feature type="transmembrane region" description="Helical" evidence="2">
    <location>
        <begin position="216"/>
        <end position="236"/>
    </location>
</feature>
<keyword evidence="2" id="KW-0812">Transmembrane</keyword>
<feature type="compositionally biased region" description="Basic and acidic residues" evidence="1">
    <location>
        <begin position="136"/>
        <end position="149"/>
    </location>
</feature>
<evidence type="ECO:0000313" key="4">
    <source>
        <dbReference type="Proteomes" id="UP000565441"/>
    </source>
</evidence>
<evidence type="ECO:0000256" key="2">
    <source>
        <dbReference type="SAM" id="Phobius"/>
    </source>
</evidence>
<reference evidence="3 4" key="1">
    <citation type="journal article" date="2020" name="ISME J.">
        <title>Uncovering the hidden diversity of litter-decomposition mechanisms in mushroom-forming fungi.</title>
        <authorList>
            <person name="Floudas D."/>
            <person name="Bentzer J."/>
            <person name="Ahren D."/>
            <person name="Johansson T."/>
            <person name="Persson P."/>
            <person name="Tunlid A."/>
        </authorList>
    </citation>
    <scope>NUCLEOTIDE SEQUENCE [LARGE SCALE GENOMIC DNA]</scope>
    <source>
        <strain evidence="3 4">CBS 661.87</strain>
    </source>
</reference>
<dbReference type="EMBL" id="JAACJP010000019">
    <property type="protein sequence ID" value="KAF5378577.1"/>
    <property type="molecule type" value="Genomic_DNA"/>
</dbReference>
<comment type="caution">
    <text evidence="3">The sequence shown here is derived from an EMBL/GenBank/DDBJ whole genome shotgun (WGS) entry which is preliminary data.</text>
</comment>
<keyword evidence="2" id="KW-0472">Membrane</keyword>
<feature type="transmembrane region" description="Helical" evidence="2">
    <location>
        <begin position="310"/>
        <end position="329"/>
    </location>
</feature>
<keyword evidence="4" id="KW-1185">Reference proteome</keyword>
<keyword evidence="2" id="KW-1133">Transmembrane helix</keyword>
<feature type="region of interest" description="Disordered" evidence="1">
    <location>
        <begin position="1"/>
        <end position="40"/>
    </location>
</feature>
<feature type="compositionally biased region" description="Polar residues" evidence="1">
    <location>
        <begin position="150"/>
        <end position="169"/>
    </location>
</feature>
<name>A0A8H5M2P5_9AGAR</name>
<accession>A0A8H5M2P5</accession>
<feature type="region of interest" description="Disordered" evidence="1">
    <location>
        <begin position="131"/>
        <end position="170"/>
    </location>
</feature>
<evidence type="ECO:0000256" key="1">
    <source>
        <dbReference type="SAM" id="MobiDB-lite"/>
    </source>
</evidence>
<dbReference type="OrthoDB" id="2752889at2759"/>
<feature type="compositionally biased region" description="Basic and acidic residues" evidence="1">
    <location>
        <begin position="16"/>
        <end position="30"/>
    </location>
</feature>
<feature type="transmembrane region" description="Helical" evidence="2">
    <location>
        <begin position="243"/>
        <end position="262"/>
    </location>
</feature>
<gene>
    <name evidence="3" type="ORF">D9615_007120</name>
</gene>
<protein>
    <submittedName>
        <fullName evidence="3">Uncharacterized protein</fullName>
    </submittedName>
</protein>
<sequence length="386" mass="41452">MSSYRTDTPPLPTDKLFTHMERVDSDRTDESPFGSALTTPVDEDVQLFPGIEQRLIAKALDGDGAGVYLGQQDGHGLLKVIQDGAKLSVGDTLKDAPTPSPSLDLFDPAAKAGLGNAPVTRARAGSILIQPSHSLRIPDEKPDASERAEYSSSVPSESTAPVSDLSSSPLDCGKQDDALLQAPVKSSAEDAAQAAQELLSLLPFAHKPASFKDFTLANGLLGLSLSVSHFSLYGLLPTVLRTILFLPWCVVAGATILLFPAHLELVFFSTGYTTSGRGIHRFAFWADVAPELVSIFLAALLVLCYLFPKMGVLAVGGVVAHAIYAWQAFRVDRSVPLGEDDRQSVYLVWKQYSFANALVGMKKTEQGFFAAGAGQDEVSDEQWQRL</sequence>
<evidence type="ECO:0000313" key="3">
    <source>
        <dbReference type="EMBL" id="KAF5378577.1"/>
    </source>
</evidence>
<proteinExistence type="predicted"/>
<feature type="transmembrane region" description="Helical" evidence="2">
    <location>
        <begin position="282"/>
        <end position="303"/>
    </location>
</feature>